<reference evidence="4" key="1">
    <citation type="submission" date="2017-01" db="EMBL/GenBank/DDBJ databases">
        <authorList>
            <person name="Varghese N."/>
            <person name="Submissions S."/>
        </authorList>
    </citation>
    <scope>NUCLEOTIDE SEQUENCE [LARGE SCALE GENOMIC DNA]</scope>
    <source>
        <strain evidence="4">CGMCC 1.7737</strain>
    </source>
</reference>
<feature type="transmembrane region" description="Helical" evidence="1">
    <location>
        <begin position="421"/>
        <end position="441"/>
    </location>
</feature>
<gene>
    <name evidence="3" type="ORF">SAMN05421858_4101</name>
</gene>
<dbReference type="PANTHER" id="PTHR35337:SF1">
    <property type="entry name" value="SLR1478 PROTEIN"/>
    <property type="match status" value="1"/>
</dbReference>
<dbReference type="OrthoDB" id="86288at2157"/>
<feature type="transmembrane region" description="Helical" evidence="1">
    <location>
        <begin position="88"/>
        <end position="110"/>
    </location>
</feature>
<organism evidence="3 4">
    <name type="scientific">Haladaptatus litoreus</name>
    <dbReference type="NCBI Taxonomy" id="553468"/>
    <lineage>
        <taxon>Archaea</taxon>
        <taxon>Methanobacteriati</taxon>
        <taxon>Methanobacteriota</taxon>
        <taxon>Stenosarchaea group</taxon>
        <taxon>Halobacteria</taxon>
        <taxon>Halobacteriales</taxon>
        <taxon>Haladaptataceae</taxon>
        <taxon>Haladaptatus</taxon>
    </lineage>
</organism>
<dbReference type="Pfam" id="PF01944">
    <property type="entry name" value="SpoIIM"/>
    <property type="match status" value="1"/>
</dbReference>
<dbReference type="InterPro" id="IPR002798">
    <property type="entry name" value="SpoIIM-like"/>
</dbReference>
<evidence type="ECO:0000259" key="2">
    <source>
        <dbReference type="Pfam" id="PF25231"/>
    </source>
</evidence>
<evidence type="ECO:0000313" key="4">
    <source>
        <dbReference type="Proteomes" id="UP000186914"/>
    </source>
</evidence>
<keyword evidence="1" id="KW-1133">Transmembrane helix</keyword>
<accession>A0A1N7E7Q8</accession>
<dbReference type="EMBL" id="FTNO01000005">
    <property type="protein sequence ID" value="SIR84183.1"/>
    <property type="molecule type" value="Genomic_DNA"/>
</dbReference>
<keyword evidence="1" id="KW-0472">Membrane</keyword>
<dbReference type="AlphaFoldDB" id="A0A1N7E7Q8"/>
<keyword evidence="1" id="KW-0812">Transmembrane</keyword>
<feature type="transmembrane region" description="Helical" evidence="1">
    <location>
        <begin position="235"/>
        <end position="256"/>
    </location>
</feature>
<dbReference type="Pfam" id="PF25231">
    <property type="entry name" value="DUF7847"/>
    <property type="match status" value="1"/>
</dbReference>
<dbReference type="PANTHER" id="PTHR35337">
    <property type="entry name" value="SLR1478 PROTEIN"/>
    <property type="match status" value="1"/>
</dbReference>
<dbReference type="Proteomes" id="UP000186914">
    <property type="component" value="Unassembled WGS sequence"/>
</dbReference>
<proteinExistence type="predicted"/>
<feature type="transmembrane region" description="Helical" evidence="1">
    <location>
        <begin position="391"/>
        <end position="415"/>
    </location>
</feature>
<name>A0A1N7E7Q8_9EURY</name>
<feature type="domain" description="DUF7847" evidence="2">
    <location>
        <begin position="147"/>
        <end position="258"/>
    </location>
</feature>
<feature type="transmembrane region" description="Helical" evidence="1">
    <location>
        <begin position="462"/>
        <end position="486"/>
    </location>
</feature>
<feature type="transmembrane region" description="Helical" evidence="1">
    <location>
        <begin position="362"/>
        <end position="384"/>
    </location>
</feature>
<evidence type="ECO:0000313" key="3">
    <source>
        <dbReference type="EMBL" id="SIR84183.1"/>
    </source>
</evidence>
<feature type="transmembrane region" description="Helical" evidence="1">
    <location>
        <begin position="318"/>
        <end position="342"/>
    </location>
</feature>
<dbReference type="RefSeq" id="WP_076432069.1">
    <property type="nucleotide sequence ID" value="NZ_FTNO01000005.1"/>
</dbReference>
<keyword evidence="4" id="KW-1185">Reference proteome</keyword>
<dbReference type="InterPro" id="IPR057169">
    <property type="entry name" value="DUF7847"/>
</dbReference>
<sequence length="490" mass="51337">MKFSDASSSVRAVLLSRPATILPVFFAGTSVGMVAQSVPIVGVVLAYLLLLGSGRIESVFTTIQGIDFNQSTLSEAESERIREAMMELFTPEVIAILVLSVIGAIVVGILGRAIAEAAQVHTTTAALRNEPALLSGVAGASDDWWTFIKLAVVRVLAYLFLLTPIGILAYLSVTVSPALFLLVFLGGLLLIPGGFLVYLLFMFVPQAIVIDGVGVRTGIRRSGRFVWNNKARVGAYFVVVIGLVGIFGFVSFFFQLLGVGRLLGIVVAFFLLPTLGVLKTALYLDKSPLEPRARGSVRGAFGRGLGELKSFVFGRPGLVVVSTALFAAGTAGGWLATSQFALESLQTDVSQNVFGALPVDTFVMLTANNWLVSISAAFSGLAFGAPTVIALVFNGLIVGAVVGLLPDTSLAVALIAPHGIIEIPALAIAGALGLHLGGSAWSYVRGSATATDLAGELGRAYYILLGLLPVFVVAAFIEAFVTWWVAAALT</sequence>
<protein>
    <submittedName>
        <fullName evidence="3">Stage II sporulation protein M</fullName>
    </submittedName>
</protein>
<evidence type="ECO:0000256" key="1">
    <source>
        <dbReference type="SAM" id="Phobius"/>
    </source>
</evidence>
<feature type="transmembrane region" description="Helical" evidence="1">
    <location>
        <begin position="20"/>
        <end position="50"/>
    </location>
</feature>
<feature type="transmembrane region" description="Helical" evidence="1">
    <location>
        <begin position="262"/>
        <end position="284"/>
    </location>
</feature>